<dbReference type="PRINTS" id="PR00412">
    <property type="entry name" value="EPOXHYDRLASE"/>
</dbReference>
<gene>
    <name evidence="2" type="primary">lip1_2</name>
    <name evidence="2" type="ORF">PSJ8397_02418</name>
</gene>
<protein>
    <submittedName>
        <fullName evidence="2">Lipase 1</fullName>
        <ecNumber evidence="2">3.1.1.3</ecNumber>
    </submittedName>
</protein>
<dbReference type="GO" id="GO:0004806">
    <property type="term" value="F:triacylglycerol lipase activity"/>
    <property type="evidence" value="ECO:0007669"/>
    <property type="project" value="UniProtKB-EC"/>
</dbReference>
<dbReference type="Gene3D" id="3.40.50.1820">
    <property type="entry name" value="alpha/beta hydrolase"/>
    <property type="match status" value="1"/>
</dbReference>
<dbReference type="PANTHER" id="PTHR43798">
    <property type="entry name" value="MONOACYLGLYCEROL LIPASE"/>
    <property type="match status" value="1"/>
</dbReference>
<evidence type="ECO:0000259" key="1">
    <source>
        <dbReference type="Pfam" id="PF12697"/>
    </source>
</evidence>
<evidence type="ECO:0000313" key="3">
    <source>
        <dbReference type="Proteomes" id="UP000193623"/>
    </source>
</evidence>
<reference evidence="2 3" key="1">
    <citation type="submission" date="2017-03" db="EMBL/GenBank/DDBJ databases">
        <authorList>
            <person name="Afonso C.L."/>
            <person name="Miller P.J."/>
            <person name="Scott M.A."/>
            <person name="Spackman E."/>
            <person name="Goraichik I."/>
            <person name="Dimitrov K.M."/>
            <person name="Suarez D.L."/>
            <person name="Swayne D.E."/>
        </authorList>
    </citation>
    <scope>NUCLEOTIDE SEQUENCE [LARGE SCALE GENOMIC DNA]</scope>
    <source>
        <strain evidence="2 3">CECT 8397</strain>
    </source>
</reference>
<dbReference type="EMBL" id="FWFT01000003">
    <property type="protein sequence ID" value="SLN46064.1"/>
    <property type="molecule type" value="Genomic_DNA"/>
</dbReference>
<dbReference type="AlphaFoldDB" id="A0A1Y5STC7"/>
<accession>A0A1Y5STC7</accession>
<keyword evidence="3" id="KW-1185">Reference proteome</keyword>
<dbReference type="GO" id="GO:0046464">
    <property type="term" value="P:acylglycerol catabolic process"/>
    <property type="evidence" value="ECO:0007669"/>
    <property type="project" value="TreeGrafter"/>
</dbReference>
<dbReference type="InterPro" id="IPR000639">
    <property type="entry name" value="Epox_hydrolase-like"/>
</dbReference>
<evidence type="ECO:0000313" key="2">
    <source>
        <dbReference type="EMBL" id="SLN46064.1"/>
    </source>
</evidence>
<dbReference type="InterPro" id="IPR029058">
    <property type="entry name" value="AB_hydrolase_fold"/>
</dbReference>
<dbReference type="OrthoDB" id="9804723at2"/>
<name>A0A1Y5STC7_9RHOB</name>
<dbReference type="GO" id="GO:0016020">
    <property type="term" value="C:membrane"/>
    <property type="evidence" value="ECO:0007669"/>
    <property type="project" value="TreeGrafter"/>
</dbReference>
<dbReference type="Pfam" id="PF12697">
    <property type="entry name" value="Abhydrolase_6"/>
    <property type="match status" value="1"/>
</dbReference>
<keyword evidence="2" id="KW-0378">Hydrolase</keyword>
<dbReference type="InterPro" id="IPR000073">
    <property type="entry name" value="AB_hydrolase_1"/>
</dbReference>
<dbReference type="PRINTS" id="PR00111">
    <property type="entry name" value="ABHYDROLASE"/>
</dbReference>
<dbReference type="Proteomes" id="UP000193623">
    <property type="component" value="Unassembled WGS sequence"/>
</dbReference>
<proteinExistence type="predicted"/>
<organism evidence="2 3">
    <name type="scientific">Pseudooctadecabacter jejudonensis</name>
    <dbReference type="NCBI Taxonomy" id="1391910"/>
    <lineage>
        <taxon>Bacteria</taxon>
        <taxon>Pseudomonadati</taxon>
        <taxon>Pseudomonadota</taxon>
        <taxon>Alphaproteobacteria</taxon>
        <taxon>Rhodobacterales</taxon>
        <taxon>Paracoccaceae</taxon>
        <taxon>Pseudooctadecabacter</taxon>
    </lineage>
</organism>
<sequence>MKRLAKKLGIAVSGLAVVLAIAWIFAPLPTARLLIQINNTSAGLEAKTVSTPVGDIHYLEGGTGETVLLLHGIYARKEHWIEMTRPLVDDYHVILLDLPGFGDNAKLPADDYALGIQAANLTAVLDALDLDAVHIGANSMGAYVASLLATDAPDRVLSLAYIGSPLGVPTSVPSDMDTARAAGDLPLVVQSEADFAERNAWLSPDIPYVPGPILTLWMQAEVATADHNLEIWDVVHHQSQPPTVLDLAPTLPMPALVVWCTPDRIFHVSGAEPLVAALPQGELRVMDGCGHLPMLDQPRATADIYLDFLRAVDPT</sequence>
<dbReference type="EC" id="3.1.1.3" evidence="2"/>
<dbReference type="InterPro" id="IPR050266">
    <property type="entry name" value="AB_hydrolase_sf"/>
</dbReference>
<dbReference type="PANTHER" id="PTHR43798:SF5">
    <property type="entry name" value="MONOACYLGLYCEROL LIPASE ABHD6"/>
    <property type="match status" value="1"/>
</dbReference>
<dbReference type="RefSeq" id="WP_159453142.1">
    <property type="nucleotide sequence ID" value="NZ_FWFT01000003.1"/>
</dbReference>
<dbReference type="SUPFAM" id="SSF53474">
    <property type="entry name" value="alpha/beta-Hydrolases"/>
    <property type="match status" value="1"/>
</dbReference>
<dbReference type="GO" id="GO:0047372">
    <property type="term" value="F:monoacylglycerol lipase activity"/>
    <property type="evidence" value="ECO:0007669"/>
    <property type="project" value="TreeGrafter"/>
</dbReference>
<feature type="domain" description="AB hydrolase-1" evidence="1">
    <location>
        <begin position="67"/>
        <end position="303"/>
    </location>
</feature>